<keyword evidence="3" id="KW-1185">Reference proteome</keyword>
<feature type="region of interest" description="Disordered" evidence="1">
    <location>
        <begin position="18"/>
        <end position="40"/>
    </location>
</feature>
<protein>
    <submittedName>
        <fullName evidence="2">Uncharacterized protein</fullName>
    </submittedName>
</protein>
<dbReference type="Proteomes" id="UP000001357">
    <property type="component" value="Unassembled WGS sequence"/>
</dbReference>
<organism evidence="2 3">
    <name type="scientific">Monosiga brevicollis</name>
    <name type="common">Choanoflagellate</name>
    <dbReference type="NCBI Taxonomy" id="81824"/>
    <lineage>
        <taxon>Eukaryota</taxon>
        <taxon>Choanoflagellata</taxon>
        <taxon>Craspedida</taxon>
        <taxon>Salpingoecidae</taxon>
        <taxon>Monosiga</taxon>
    </lineage>
</organism>
<accession>A9UNQ1</accession>
<dbReference type="RefSeq" id="XP_001742045.1">
    <property type="nucleotide sequence ID" value="XM_001741993.1"/>
</dbReference>
<reference evidence="2 3" key="1">
    <citation type="journal article" date="2008" name="Nature">
        <title>The genome of the choanoflagellate Monosiga brevicollis and the origin of metazoans.</title>
        <authorList>
            <consortium name="JGI Sequencing"/>
            <person name="King N."/>
            <person name="Westbrook M.J."/>
            <person name="Young S.L."/>
            <person name="Kuo A."/>
            <person name="Abedin M."/>
            <person name="Chapman J."/>
            <person name="Fairclough S."/>
            <person name="Hellsten U."/>
            <person name="Isogai Y."/>
            <person name="Letunic I."/>
            <person name="Marr M."/>
            <person name="Pincus D."/>
            <person name="Putnam N."/>
            <person name="Rokas A."/>
            <person name="Wright K.J."/>
            <person name="Zuzow R."/>
            <person name="Dirks W."/>
            <person name="Good M."/>
            <person name="Goodstein D."/>
            <person name="Lemons D."/>
            <person name="Li W."/>
            <person name="Lyons J.B."/>
            <person name="Morris A."/>
            <person name="Nichols S."/>
            <person name="Richter D.J."/>
            <person name="Salamov A."/>
            <person name="Bork P."/>
            <person name="Lim W.A."/>
            <person name="Manning G."/>
            <person name="Miller W.T."/>
            <person name="McGinnis W."/>
            <person name="Shapiro H."/>
            <person name="Tjian R."/>
            <person name="Grigoriev I.V."/>
            <person name="Rokhsar D."/>
        </authorList>
    </citation>
    <scope>NUCLEOTIDE SEQUENCE [LARGE SCALE GENOMIC DNA]</scope>
    <source>
        <strain evidence="3">MX1 / ATCC 50154</strain>
    </source>
</reference>
<evidence type="ECO:0000313" key="3">
    <source>
        <dbReference type="Proteomes" id="UP000001357"/>
    </source>
</evidence>
<dbReference type="EMBL" id="CH991543">
    <property type="protein sequence ID" value="EDQ92283.1"/>
    <property type="molecule type" value="Genomic_DNA"/>
</dbReference>
<feature type="compositionally biased region" description="Polar residues" evidence="1">
    <location>
        <begin position="29"/>
        <end position="40"/>
    </location>
</feature>
<gene>
    <name evidence="2" type="ORF">MONBRDRAFT_21822</name>
</gene>
<sequence>MAGQGRQLGRGSGSIWDAQFGKFWPQPSPEQSAVQAKSRTQMQEDANFGLHIASSSSEDSAIVTSHRVKRLNPVFERQEDENSEELGILQESTNTDQLLLDGSTVTESRIDTASNMPSTRPSVAGALPVVVFQPRLLTLASAPSSSCCAPHHISKLAKCQAPYHTWCNPGAWLSCVAKNHQVRETWIPRGKGYNCKRTLKQIGSTSLSFGSFIRVFKLNWLLPSQLPRLLLTQHGKSPA</sequence>
<evidence type="ECO:0000256" key="1">
    <source>
        <dbReference type="SAM" id="MobiDB-lite"/>
    </source>
</evidence>
<dbReference type="AlphaFoldDB" id="A9UNQ1"/>
<proteinExistence type="predicted"/>
<evidence type="ECO:0000313" key="2">
    <source>
        <dbReference type="EMBL" id="EDQ92283.1"/>
    </source>
</evidence>
<dbReference type="InParanoid" id="A9UNQ1"/>
<dbReference type="KEGG" id="mbr:MONBRDRAFT_21822"/>
<dbReference type="GeneID" id="5887887"/>
<name>A9UNQ1_MONBE</name>